<feature type="compositionally biased region" description="Basic and acidic residues" evidence="1">
    <location>
        <begin position="153"/>
        <end position="172"/>
    </location>
</feature>
<feature type="region of interest" description="Disordered" evidence="1">
    <location>
        <begin position="153"/>
        <end position="188"/>
    </location>
</feature>
<proteinExistence type="predicted"/>
<dbReference type="SUPFAM" id="SSF53098">
    <property type="entry name" value="Ribonuclease H-like"/>
    <property type="match status" value="1"/>
</dbReference>
<evidence type="ECO:0000256" key="1">
    <source>
        <dbReference type="SAM" id="MobiDB-lite"/>
    </source>
</evidence>
<dbReference type="Proteomes" id="UP000014803">
    <property type="component" value="Chromosome"/>
</dbReference>
<evidence type="ECO:0000259" key="2">
    <source>
        <dbReference type="Pfam" id="PF14706"/>
    </source>
</evidence>
<dbReference type="HOGENOM" id="CLU_1260761_0_0_7"/>
<dbReference type="InterPro" id="IPR012337">
    <property type="entry name" value="RNaseH-like_sf"/>
</dbReference>
<dbReference type="EMBL" id="CP003969">
    <property type="protein sequence ID" value="AGP35884.1"/>
    <property type="molecule type" value="Genomic_DNA"/>
</dbReference>
<dbReference type="eggNOG" id="COG1943">
    <property type="taxonomic scope" value="Bacteria"/>
</dbReference>
<dbReference type="AlphaFoldDB" id="S4XTM8"/>
<protein>
    <recommendedName>
        <fullName evidence="2">Transposase Tn5-like N-terminal domain-containing protein</fullName>
    </recommendedName>
</protein>
<sequence length="219" mass="24082">MSNDSRDEVRRWAYEEFGHADLGDARRTTRLVRMATAAALRPGDTVLDVFLSSAERQTDYDFLANPDIRQEDLLTSVAVATASRCESHPFVFVAVDGTSLTLTDRARTRDFRAIGSNANVASGVEVVHDYAVSPAGVPLGILGQQWWSRTRQEKRNDCHDRPVHEPEADPPRRAAPRGHVRRQHRGPGVACAAPDVVDARDDPAFVAGAASCAPHVMMW</sequence>
<reference evidence="3 4" key="1">
    <citation type="journal article" date="2013" name="Sci. Rep.">
        <title>Extraordinary expansion of a Sorangium cellulosum genome from an alkaline milieu.</title>
        <authorList>
            <person name="Han K."/>
            <person name="Li Z.F."/>
            <person name="Peng R."/>
            <person name="Zhu L.P."/>
            <person name="Zhou T."/>
            <person name="Wang L.G."/>
            <person name="Li S.G."/>
            <person name="Zhang X.B."/>
            <person name="Hu W."/>
            <person name="Wu Z.H."/>
            <person name="Qin N."/>
            <person name="Li Y.Z."/>
        </authorList>
    </citation>
    <scope>NUCLEOTIDE SEQUENCE [LARGE SCALE GENOMIC DNA]</scope>
    <source>
        <strain evidence="3 4">So0157-2</strain>
    </source>
</reference>
<dbReference type="Pfam" id="PF14706">
    <property type="entry name" value="Tnp_DNA_bind"/>
    <property type="match status" value="1"/>
</dbReference>
<gene>
    <name evidence="3" type="ORF">SCE1572_16075</name>
</gene>
<dbReference type="Gene3D" id="3.90.350.10">
    <property type="entry name" value="Transposase Inhibitor Protein From Tn5, Chain A, domain 1"/>
    <property type="match status" value="1"/>
</dbReference>
<dbReference type="InterPro" id="IPR038215">
    <property type="entry name" value="TN5-like_N_sf"/>
</dbReference>
<evidence type="ECO:0000313" key="3">
    <source>
        <dbReference type="EMBL" id="AGP35884.1"/>
    </source>
</evidence>
<dbReference type="InterPro" id="IPR014735">
    <property type="entry name" value="Transposase_Tn5-like_N"/>
</dbReference>
<name>S4XTM8_SORCE</name>
<accession>S4XTM8</accession>
<evidence type="ECO:0000313" key="4">
    <source>
        <dbReference type="Proteomes" id="UP000014803"/>
    </source>
</evidence>
<feature type="domain" description="Transposase Tn5-like N-terminal" evidence="2">
    <location>
        <begin position="11"/>
        <end position="68"/>
    </location>
</feature>
<dbReference type="Gene3D" id="1.10.246.40">
    <property type="entry name" value="Tn5 transposase, domain 1"/>
    <property type="match status" value="1"/>
</dbReference>
<dbReference type="KEGG" id="scu:SCE1572_16075"/>
<feature type="compositionally biased region" description="Basic residues" evidence="1">
    <location>
        <begin position="174"/>
        <end position="185"/>
    </location>
</feature>
<organism evidence="3 4">
    <name type="scientific">Sorangium cellulosum So0157-2</name>
    <dbReference type="NCBI Taxonomy" id="1254432"/>
    <lineage>
        <taxon>Bacteria</taxon>
        <taxon>Pseudomonadati</taxon>
        <taxon>Myxococcota</taxon>
        <taxon>Polyangia</taxon>
        <taxon>Polyangiales</taxon>
        <taxon>Polyangiaceae</taxon>
        <taxon>Sorangium</taxon>
    </lineage>
</organism>
<dbReference type="STRING" id="1254432.SCE1572_16075"/>